<sequence>MREYAAVNDEIRSLQEEMNLLLGQKGFMEYDRVLSLSQKLDEIINEWIRIKGFARSVKLPGS</sequence>
<proteinExistence type="predicted"/>
<keyword evidence="2" id="KW-1185">Reference proteome</keyword>
<organism evidence="1 2">
    <name type="scientific">Anaerobacterium chartisolvens</name>
    <dbReference type="NCBI Taxonomy" id="1297424"/>
    <lineage>
        <taxon>Bacteria</taxon>
        <taxon>Bacillati</taxon>
        <taxon>Bacillota</taxon>
        <taxon>Clostridia</taxon>
        <taxon>Eubacteriales</taxon>
        <taxon>Oscillospiraceae</taxon>
        <taxon>Anaerobacterium</taxon>
    </lineage>
</organism>
<gene>
    <name evidence="1" type="ORF">DFR58_101249</name>
</gene>
<dbReference type="EMBL" id="QPJT01000001">
    <property type="protein sequence ID" value="RCX21040.1"/>
    <property type="molecule type" value="Genomic_DNA"/>
</dbReference>
<dbReference type="Gene3D" id="4.10.280.10">
    <property type="entry name" value="Helix-loop-helix DNA-binding domain"/>
    <property type="match status" value="1"/>
</dbReference>
<dbReference type="InterPro" id="IPR036638">
    <property type="entry name" value="HLH_DNA-bd_sf"/>
</dbReference>
<evidence type="ECO:0000313" key="2">
    <source>
        <dbReference type="Proteomes" id="UP000253034"/>
    </source>
</evidence>
<dbReference type="GO" id="GO:0046983">
    <property type="term" value="F:protein dimerization activity"/>
    <property type="evidence" value="ECO:0007669"/>
    <property type="project" value="InterPro"/>
</dbReference>
<accession>A0A369BHK4</accession>
<protein>
    <submittedName>
        <fullName evidence="1">Spo0E like sporulation regulatory protein</fullName>
    </submittedName>
</protein>
<dbReference type="SUPFAM" id="SSF140500">
    <property type="entry name" value="BAS1536-like"/>
    <property type="match status" value="1"/>
</dbReference>
<dbReference type="OrthoDB" id="2105397at2"/>
<dbReference type="InterPro" id="IPR037208">
    <property type="entry name" value="Spo0E-like_sf"/>
</dbReference>
<dbReference type="Proteomes" id="UP000253034">
    <property type="component" value="Unassembled WGS sequence"/>
</dbReference>
<evidence type="ECO:0000313" key="1">
    <source>
        <dbReference type="EMBL" id="RCX21040.1"/>
    </source>
</evidence>
<name>A0A369BHK4_9FIRM</name>
<dbReference type="RefSeq" id="WP_114295982.1">
    <property type="nucleotide sequence ID" value="NZ_QPJT01000001.1"/>
</dbReference>
<dbReference type="Pfam" id="PF09388">
    <property type="entry name" value="SpoOE-like"/>
    <property type="match status" value="1"/>
</dbReference>
<dbReference type="AlphaFoldDB" id="A0A369BHK4"/>
<dbReference type="GO" id="GO:0043937">
    <property type="term" value="P:regulation of sporulation"/>
    <property type="evidence" value="ECO:0007669"/>
    <property type="project" value="InterPro"/>
</dbReference>
<reference evidence="1 2" key="1">
    <citation type="submission" date="2018-07" db="EMBL/GenBank/DDBJ databases">
        <title>Genomic Encyclopedia of Type Strains, Phase IV (KMG-IV): sequencing the most valuable type-strain genomes for metagenomic binning, comparative biology and taxonomic classification.</title>
        <authorList>
            <person name="Goeker M."/>
        </authorList>
    </citation>
    <scope>NUCLEOTIDE SEQUENCE [LARGE SCALE GENOMIC DNA]</scope>
    <source>
        <strain evidence="1 2">DSM 27016</strain>
    </source>
</reference>
<dbReference type="InterPro" id="IPR018540">
    <property type="entry name" value="Spo0E-like"/>
</dbReference>
<comment type="caution">
    <text evidence="1">The sequence shown here is derived from an EMBL/GenBank/DDBJ whole genome shotgun (WGS) entry which is preliminary data.</text>
</comment>